<dbReference type="RefSeq" id="WP_013607512.1">
    <property type="nucleotide sequence ID" value="NC_015152.1"/>
</dbReference>
<sequence>MNKILSYQIASEEFDRLVEAERKYNGLIKLINANDSRFVTVLMIANAHGISRQEAINRPWMLPNFGITDFQTEGKRKKRFWRYDEYLDWIAIPEHERITEFRALKKR</sequence>
<dbReference type="KEGG" id="sbu:SpiBuddy_1839"/>
<dbReference type="AlphaFoldDB" id="F0RWN2"/>
<dbReference type="EMBL" id="CP002541">
    <property type="protein sequence ID" value="ADY13663.1"/>
    <property type="molecule type" value="Genomic_DNA"/>
</dbReference>
<dbReference type="Proteomes" id="UP000008466">
    <property type="component" value="Chromosome"/>
</dbReference>
<dbReference type="HOGENOM" id="CLU_2208345_0_0_12"/>
<name>F0RWN2_SPHGB</name>
<reference evidence="2" key="1">
    <citation type="submission" date="2011-02" db="EMBL/GenBank/DDBJ databases">
        <title>Complete sequence of Spirochaeta sp. Buddy.</title>
        <authorList>
            <person name="Lucas S."/>
            <person name="Copeland A."/>
            <person name="Lapidus A."/>
            <person name="Cheng J.-F."/>
            <person name="Goodwin L."/>
            <person name="Pitluck S."/>
            <person name="Zeytun A."/>
            <person name="Detter J.C."/>
            <person name="Han C."/>
            <person name="Tapia R."/>
            <person name="Land M."/>
            <person name="Hauser L."/>
            <person name="Kyrpides N."/>
            <person name="Ivanova N."/>
            <person name="Mikhailova N."/>
            <person name="Pagani I."/>
            <person name="Ritalahti K.M."/>
            <person name="Loeffler F.E."/>
            <person name="Woyke T."/>
        </authorList>
    </citation>
    <scope>NUCLEOTIDE SEQUENCE [LARGE SCALE GENOMIC DNA]</scope>
    <source>
        <strain evidence="2">ATCC BAA-1886 / DSM 22777 / Buddy</strain>
    </source>
</reference>
<keyword evidence="2" id="KW-1185">Reference proteome</keyword>
<dbReference type="STRING" id="158189.SpiBuddy_1839"/>
<gene>
    <name evidence="1" type="ordered locus">SpiBuddy_1839</name>
</gene>
<proteinExistence type="predicted"/>
<evidence type="ECO:0000313" key="2">
    <source>
        <dbReference type="Proteomes" id="UP000008466"/>
    </source>
</evidence>
<evidence type="ECO:0000313" key="1">
    <source>
        <dbReference type="EMBL" id="ADY13663.1"/>
    </source>
</evidence>
<organism evidence="1 2">
    <name type="scientific">Sphaerochaeta globosa (strain ATCC BAA-1886 / DSM 22777 / Buddy)</name>
    <name type="common">Spirochaeta sp. (strain Buddy)</name>
    <dbReference type="NCBI Taxonomy" id="158189"/>
    <lineage>
        <taxon>Bacteria</taxon>
        <taxon>Pseudomonadati</taxon>
        <taxon>Spirochaetota</taxon>
        <taxon>Spirochaetia</taxon>
        <taxon>Spirochaetales</taxon>
        <taxon>Sphaerochaetaceae</taxon>
        <taxon>Sphaerochaeta</taxon>
    </lineage>
</organism>
<accession>F0RWN2</accession>
<protein>
    <submittedName>
        <fullName evidence="1">Uncharacterized protein</fullName>
    </submittedName>
</protein>